<sequence>ASTIPAASPVKHTTVKVWLPQPLELCRVRTNRAGVQQTLLNILIHDYLFFCLGIVVPSQAQKVQVVEVTNSSLHISWEPGFGGVYPVSVCSIQAAPSGPDRNTLRNLLIHNQNVYVPPAQHLIPELKPYTFYDVSVACRSSHGASPWTPWVALHTAEGDVSLHQTFSWHWWYVVMGIAVSLALIGFIVYAIIL</sequence>
<organism evidence="3 4">
    <name type="scientific">Oncorhynchus tshawytscha</name>
    <name type="common">Chinook salmon</name>
    <name type="synonym">Salmo tshawytscha</name>
    <dbReference type="NCBI Taxonomy" id="74940"/>
    <lineage>
        <taxon>Eukaryota</taxon>
        <taxon>Metazoa</taxon>
        <taxon>Chordata</taxon>
        <taxon>Craniata</taxon>
        <taxon>Vertebrata</taxon>
        <taxon>Euteleostomi</taxon>
        <taxon>Actinopterygii</taxon>
        <taxon>Neopterygii</taxon>
        <taxon>Teleostei</taxon>
        <taxon>Protacanthopterygii</taxon>
        <taxon>Salmoniformes</taxon>
        <taxon>Salmonidae</taxon>
        <taxon>Salmoninae</taxon>
        <taxon>Oncorhynchus</taxon>
    </lineage>
</organism>
<evidence type="ECO:0000256" key="1">
    <source>
        <dbReference type="SAM" id="Phobius"/>
    </source>
</evidence>
<evidence type="ECO:0000313" key="3">
    <source>
        <dbReference type="Ensembl" id="ENSOTSP00005116549.1"/>
    </source>
</evidence>
<dbReference type="Gene3D" id="2.60.40.10">
    <property type="entry name" value="Immunoglobulins"/>
    <property type="match status" value="1"/>
</dbReference>
<dbReference type="GeneTree" id="ENSGT00940000160232"/>
<dbReference type="Pfam" id="PF00041">
    <property type="entry name" value="fn3"/>
    <property type="match status" value="1"/>
</dbReference>
<reference evidence="4" key="1">
    <citation type="journal article" date="2018" name="PLoS ONE">
        <title>Chinook salmon (Oncorhynchus tshawytscha) genome and transcriptome.</title>
        <authorList>
            <person name="Christensen K.A."/>
            <person name="Leong J.S."/>
            <person name="Sakhrani D."/>
            <person name="Biagi C.A."/>
            <person name="Minkley D.R."/>
            <person name="Withler R.E."/>
            <person name="Rondeau E.B."/>
            <person name="Koop B.F."/>
            <person name="Devlin R.H."/>
        </authorList>
    </citation>
    <scope>NUCLEOTIDE SEQUENCE [LARGE SCALE GENOMIC DNA]</scope>
</reference>
<reference evidence="3" key="3">
    <citation type="submission" date="2025-09" db="UniProtKB">
        <authorList>
            <consortium name="Ensembl"/>
        </authorList>
    </citation>
    <scope>IDENTIFICATION</scope>
</reference>
<dbReference type="InterPro" id="IPR036116">
    <property type="entry name" value="FN3_sf"/>
</dbReference>
<dbReference type="Ensembl" id="ENSOTST00005180443.1">
    <property type="protein sequence ID" value="ENSOTSP00005116549.1"/>
    <property type="gene ID" value="ENSOTSG00005047145.2"/>
</dbReference>
<evidence type="ECO:0000259" key="2">
    <source>
        <dbReference type="PROSITE" id="PS50853"/>
    </source>
</evidence>
<dbReference type="PROSITE" id="PS50853">
    <property type="entry name" value="FN3"/>
    <property type="match status" value="1"/>
</dbReference>
<keyword evidence="1" id="KW-0472">Membrane</keyword>
<keyword evidence="1" id="KW-1133">Transmembrane helix</keyword>
<proteinExistence type="predicted"/>
<dbReference type="CDD" id="cd00063">
    <property type="entry name" value="FN3"/>
    <property type="match status" value="1"/>
</dbReference>
<dbReference type="SUPFAM" id="SSF49265">
    <property type="entry name" value="Fibronectin type III"/>
    <property type="match status" value="1"/>
</dbReference>
<keyword evidence="4" id="KW-1185">Reference proteome</keyword>
<dbReference type="SMART" id="SM00060">
    <property type="entry name" value="FN3"/>
    <property type="match status" value="1"/>
</dbReference>
<name>A0AAZ3PL30_ONCTS</name>
<accession>A0AAZ3PL30</accession>
<feature type="transmembrane region" description="Helical" evidence="1">
    <location>
        <begin position="170"/>
        <end position="192"/>
    </location>
</feature>
<feature type="domain" description="Fibronectin type-III" evidence="2">
    <location>
        <begin position="59"/>
        <end position="158"/>
    </location>
</feature>
<dbReference type="InterPro" id="IPR013783">
    <property type="entry name" value="Ig-like_fold"/>
</dbReference>
<dbReference type="Proteomes" id="UP000694402">
    <property type="component" value="Unassembled WGS sequence"/>
</dbReference>
<protein>
    <recommendedName>
        <fullName evidence="2">Fibronectin type-III domain-containing protein</fullName>
    </recommendedName>
</protein>
<dbReference type="AlphaFoldDB" id="A0AAZ3PL30"/>
<keyword evidence="1" id="KW-0812">Transmembrane</keyword>
<dbReference type="InterPro" id="IPR003961">
    <property type="entry name" value="FN3_dom"/>
</dbReference>
<evidence type="ECO:0000313" key="4">
    <source>
        <dbReference type="Proteomes" id="UP000694402"/>
    </source>
</evidence>
<gene>
    <name evidence="3" type="primary">LOC112231248</name>
</gene>
<reference evidence="3" key="2">
    <citation type="submission" date="2025-08" db="UniProtKB">
        <authorList>
            <consortium name="Ensembl"/>
        </authorList>
    </citation>
    <scope>IDENTIFICATION</scope>
</reference>